<feature type="transmembrane region" description="Helical" evidence="6">
    <location>
        <begin position="112"/>
        <end position="131"/>
    </location>
</feature>
<keyword evidence="2" id="KW-0813">Transport</keyword>
<dbReference type="EMBL" id="JBHLTR010000016">
    <property type="protein sequence ID" value="MFC0559757.1"/>
    <property type="molecule type" value="Genomic_DNA"/>
</dbReference>
<feature type="transmembrane region" description="Helical" evidence="6">
    <location>
        <begin position="347"/>
        <end position="367"/>
    </location>
</feature>
<evidence type="ECO:0000256" key="2">
    <source>
        <dbReference type="ARBA" id="ARBA00022448"/>
    </source>
</evidence>
<feature type="transmembrane region" description="Helical" evidence="6">
    <location>
        <begin position="407"/>
        <end position="427"/>
    </location>
</feature>
<feature type="transmembrane region" description="Helical" evidence="6">
    <location>
        <begin position="379"/>
        <end position="401"/>
    </location>
</feature>
<evidence type="ECO:0000313" key="9">
    <source>
        <dbReference type="Proteomes" id="UP001589833"/>
    </source>
</evidence>
<evidence type="ECO:0000256" key="4">
    <source>
        <dbReference type="ARBA" id="ARBA00022989"/>
    </source>
</evidence>
<evidence type="ECO:0000256" key="5">
    <source>
        <dbReference type="ARBA" id="ARBA00023136"/>
    </source>
</evidence>
<protein>
    <submittedName>
        <fullName evidence="8">MFS transporter</fullName>
    </submittedName>
</protein>
<feature type="domain" description="Major facilitator superfamily (MFS) profile" evidence="7">
    <location>
        <begin position="50"/>
        <end position="433"/>
    </location>
</feature>
<dbReference type="CDD" id="cd17478">
    <property type="entry name" value="MFS_FsR"/>
    <property type="match status" value="1"/>
</dbReference>
<keyword evidence="5 6" id="KW-0472">Membrane</keyword>
<comment type="subcellular location">
    <subcellularLocation>
        <location evidence="1">Cell membrane</location>
        <topology evidence="1">Multi-pass membrane protein</topology>
    </subcellularLocation>
</comment>
<feature type="transmembrane region" description="Helical" evidence="6">
    <location>
        <begin position="253"/>
        <end position="270"/>
    </location>
</feature>
<keyword evidence="3 6" id="KW-0812">Transmembrane</keyword>
<dbReference type="PANTHER" id="PTHR43129:SF1">
    <property type="entry name" value="FOSMIDOMYCIN RESISTANCE PROTEIN"/>
    <property type="match status" value="1"/>
</dbReference>
<dbReference type="PROSITE" id="PS50850">
    <property type="entry name" value="MFS"/>
    <property type="match status" value="1"/>
</dbReference>
<dbReference type="SUPFAM" id="SSF103473">
    <property type="entry name" value="MFS general substrate transporter"/>
    <property type="match status" value="1"/>
</dbReference>
<feature type="transmembrane region" description="Helical" evidence="6">
    <location>
        <begin position="176"/>
        <end position="199"/>
    </location>
</feature>
<name>A0ABV6NG55_9BACI</name>
<dbReference type="InterPro" id="IPR036259">
    <property type="entry name" value="MFS_trans_sf"/>
</dbReference>
<evidence type="ECO:0000256" key="6">
    <source>
        <dbReference type="SAM" id="Phobius"/>
    </source>
</evidence>
<feature type="transmembrane region" description="Helical" evidence="6">
    <location>
        <begin position="81"/>
        <end position="100"/>
    </location>
</feature>
<dbReference type="Proteomes" id="UP001589833">
    <property type="component" value="Unassembled WGS sequence"/>
</dbReference>
<accession>A0ABV6NG55</accession>
<organism evidence="8 9">
    <name type="scientific">Halalkalibacter alkalisediminis</name>
    <dbReference type="NCBI Taxonomy" id="935616"/>
    <lineage>
        <taxon>Bacteria</taxon>
        <taxon>Bacillati</taxon>
        <taxon>Bacillota</taxon>
        <taxon>Bacilli</taxon>
        <taxon>Bacillales</taxon>
        <taxon>Bacillaceae</taxon>
        <taxon>Halalkalibacter</taxon>
    </lineage>
</organism>
<dbReference type="PANTHER" id="PTHR43129">
    <property type="entry name" value="FOSMIDOMYCIN RESISTANCE PROTEIN"/>
    <property type="match status" value="1"/>
</dbReference>
<evidence type="ECO:0000259" key="7">
    <source>
        <dbReference type="PROSITE" id="PS50850"/>
    </source>
</evidence>
<dbReference type="Gene3D" id="1.20.1250.20">
    <property type="entry name" value="MFS general substrate transporter like domains"/>
    <property type="match status" value="2"/>
</dbReference>
<dbReference type="InterPro" id="IPR011701">
    <property type="entry name" value="MFS"/>
</dbReference>
<feature type="transmembrane region" description="Helical" evidence="6">
    <location>
        <begin position="323"/>
        <end position="341"/>
    </location>
</feature>
<keyword evidence="4 6" id="KW-1133">Transmembrane helix</keyword>
<proteinExistence type="predicted"/>
<evidence type="ECO:0000313" key="8">
    <source>
        <dbReference type="EMBL" id="MFC0559757.1"/>
    </source>
</evidence>
<gene>
    <name evidence="8" type="ORF">ACFFH4_11930</name>
</gene>
<comment type="caution">
    <text evidence="8">The sequence shown here is derived from an EMBL/GenBank/DDBJ whole genome shotgun (WGS) entry which is preliminary data.</text>
</comment>
<evidence type="ECO:0000256" key="1">
    <source>
        <dbReference type="ARBA" id="ARBA00004651"/>
    </source>
</evidence>
<sequence length="439" mass="47624">MLKIVIFNYMTHGIIYVQLFRIQKEGYPLQAQPLKQVDNHLPKQKTAYRILLIIGFVHLLNDSIQALVPAMFPILEQSMGLSFTQLGLIAFALNLTSSLIQPIVGTYTDKKPSPYALPIGLCFTFVGVLGIAFAPSFWFVVISVVFIGLGSATFHPEGSRVAYMAAGGRRGLAQSIYQVGGNAGQALAPLITALILVPLGQFGSIWFTFVAALAIGLLVYIARWYSEQVTIYAMTRSTQKMKGTQPKINQKKIVMAISLLIFLVFARSWFHAGMTNFYAFYVISQYDATIGQAQIYLFIFLAAGALGTFAGGPLADRYGKKNIIMLSMLGSAPLTLVLPHAGPTLAYPLVFIIGFIILSSFSVSVVYAQELVPGRIGLVSGLIVGLAFGMGAIGSVALGILADLIGLTNTIFITVTLPLIGILTFFLPSDRWIEENNTN</sequence>
<feature type="transmembrane region" description="Helical" evidence="6">
    <location>
        <begin position="205"/>
        <end position="226"/>
    </location>
</feature>
<dbReference type="Pfam" id="PF07690">
    <property type="entry name" value="MFS_1"/>
    <property type="match status" value="1"/>
</dbReference>
<feature type="transmembrane region" description="Helical" evidence="6">
    <location>
        <begin position="137"/>
        <end position="155"/>
    </location>
</feature>
<keyword evidence="9" id="KW-1185">Reference proteome</keyword>
<reference evidence="8 9" key="1">
    <citation type="submission" date="2024-09" db="EMBL/GenBank/DDBJ databases">
        <authorList>
            <person name="Sun Q."/>
            <person name="Mori K."/>
        </authorList>
    </citation>
    <scope>NUCLEOTIDE SEQUENCE [LARGE SCALE GENOMIC DNA]</scope>
    <source>
        <strain evidence="8 9">NCAIM B.02301</strain>
    </source>
</reference>
<evidence type="ECO:0000256" key="3">
    <source>
        <dbReference type="ARBA" id="ARBA00022692"/>
    </source>
</evidence>
<feature type="transmembrane region" description="Helical" evidence="6">
    <location>
        <begin position="290"/>
        <end position="311"/>
    </location>
</feature>
<dbReference type="InterPro" id="IPR020846">
    <property type="entry name" value="MFS_dom"/>
</dbReference>
<feature type="transmembrane region" description="Helical" evidence="6">
    <location>
        <begin position="50"/>
        <end position="75"/>
    </location>
</feature>